<dbReference type="SUPFAM" id="SSF56784">
    <property type="entry name" value="HAD-like"/>
    <property type="match status" value="1"/>
</dbReference>
<dbReference type="Pfam" id="PF02358">
    <property type="entry name" value="Trehalose_PPase"/>
    <property type="match status" value="1"/>
</dbReference>
<dbReference type="InterPro" id="IPR006379">
    <property type="entry name" value="HAD-SF_hydro_IIB"/>
</dbReference>
<dbReference type="Gene3D" id="3.40.50.1000">
    <property type="entry name" value="HAD superfamily/HAD-like"/>
    <property type="match status" value="1"/>
</dbReference>
<comment type="similarity">
    <text evidence="2 4">Belongs to the trehalose phosphatase family.</text>
</comment>
<comment type="cofactor">
    <cofactor evidence="4">
        <name>Mg(2+)</name>
        <dbReference type="ChEBI" id="CHEBI:18420"/>
    </cofactor>
</comment>
<protein>
    <recommendedName>
        <fullName evidence="4">Trehalose 6-phosphate phosphatase</fullName>
        <ecNumber evidence="4">3.1.3.12</ecNumber>
    </recommendedName>
</protein>
<dbReference type="PATRIC" id="fig|1172194.4.peg.3439"/>
<dbReference type="EC" id="3.1.3.12" evidence="4"/>
<keyword evidence="4" id="KW-0479">Metal-binding</keyword>
<dbReference type="UniPathway" id="UPA00299"/>
<keyword evidence="6" id="KW-1185">Reference proteome</keyword>
<comment type="caution">
    <text evidence="5">The sequence shown here is derived from an EMBL/GenBank/DDBJ whole genome shotgun (WGS) entry which is preliminary data.</text>
</comment>
<comment type="catalytic activity">
    <reaction evidence="4">
        <text>alpha,alpha-trehalose 6-phosphate + H2O = alpha,alpha-trehalose + phosphate</text>
        <dbReference type="Rhea" id="RHEA:23420"/>
        <dbReference type="ChEBI" id="CHEBI:15377"/>
        <dbReference type="ChEBI" id="CHEBI:16551"/>
        <dbReference type="ChEBI" id="CHEBI:43474"/>
        <dbReference type="ChEBI" id="CHEBI:58429"/>
        <dbReference type="EC" id="3.1.3.12"/>
    </reaction>
</comment>
<accession>I7Z9I9</accession>
<sequence length="233" mass="24978">MVDFDGTLVELAESPEQLKPADDLVGLLQALSHRLGGALGVISGRRLESIDRWLAPLQLPGGGLHGTQMRLSAGPAPSPRVTPELVAQVAELEARYADVPGILVENKGAAIALHYRLAPDRREECRQAMRDVARHLGFSLLSGHCVFEARPAGIDKGTALRELAETEPFAGRRLFFIGDDTTDEDAIRAVQGLGGVGIRVGAAQTAARHRLTDVSAVLDWLRASLDRFEAVAP</sequence>
<keyword evidence="3 4" id="KW-0378">Hydrolase</keyword>
<comment type="pathway">
    <text evidence="1 4">Glycan biosynthesis; trehalose biosynthesis.</text>
</comment>
<dbReference type="AlphaFoldDB" id="I7Z9I9"/>
<dbReference type="InterPro" id="IPR036412">
    <property type="entry name" value="HAD-like_sf"/>
</dbReference>
<dbReference type="EMBL" id="AKGD01000003">
    <property type="protein sequence ID" value="EIT68347.1"/>
    <property type="molecule type" value="Genomic_DNA"/>
</dbReference>
<name>I7Z9I9_9GAMM</name>
<evidence type="ECO:0000256" key="4">
    <source>
        <dbReference type="RuleBase" id="RU361117"/>
    </source>
</evidence>
<keyword evidence="4" id="KW-0460">Magnesium</keyword>
<dbReference type="PANTHER" id="PTHR43768">
    <property type="entry name" value="TREHALOSE 6-PHOSPHATE PHOSPHATASE"/>
    <property type="match status" value="1"/>
</dbReference>
<dbReference type="NCBIfam" id="TIGR00685">
    <property type="entry name" value="T6PP"/>
    <property type="match status" value="1"/>
</dbReference>
<evidence type="ECO:0000256" key="3">
    <source>
        <dbReference type="ARBA" id="ARBA00022801"/>
    </source>
</evidence>
<dbReference type="NCBIfam" id="TIGR01484">
    <property type="entry name" value="HAD-SF-IIB"/>
    <property type="match status" value="1"/>
</dbReference>
<dbReference type="InterPro" id="IPR044651">
    <property type="entry name" value="OTSB-like"/>
</dbReference>
<evidence type="ECO:0000256" key="1">
    <source>
        <dbReference type="ARBA" id="ARBA00005199"/>
    </source>
</evidence>
<dbReference type="GO" id="GO:0000287">
    <property type="term" value="F:magnesium ion binding"/>
    <property type="evidence" value="ECO:0007669"/>
    <property type="project" value="UniProtKB-ARBA"/>
</dbReference>
<dbReference type="InterPro" id="IPR023214">
    <property type="entry name" value="HAD_sf"/>
</dbReference>
<dbReference type="STRING" id="1172194.WQQ_35420"/>
<proteinExistence type="inferred from homology"/>
<evidence type="ECO:0000313" key="6">
    <source>
        <dbReference type="Proteomes" id="UP000003704"/>
    </source>
</evidence>
<dbReference type="Gene3D" id="3.30.70.1020">
    <property type="entry name" value="Trehalose-6-phosphate phosphatase related protein, domain 2"/>
    <property type="match status" value="1"/>
</dbReference>
<reference evidence="5 6" key="1">
    <citation type="journal article" date="2012" name="J. Bacteriol.">
        <title>Genome Sequence of n-Alkane-Degrading Hydrocarboniphaga effusa Strain AP103T (ATCC BAA-332T).</title>
        <authorList>
            <person name="Chang H.K."/>
            <person name="Zylstra G.J."/>
            <person name="Chae J.C."/>
        </authorList>
    </citation>
    <scope>NUCLEOTIDE SEQUENCE [LARGE SCALE GENOMIC DNA]</scope>
    <source>
        <strain evidence="5 6">AP103</strain>
    </source>
</reference>
<comment type="function">
    <text evidence="4">Removes the phosphate from trehalose 6-phosphate to produce free trehalose.</text>
</comment>
<evidence type="ECO:0000256" key="2">
    <source>
        <dbReference type="ARBA" id="ARBA00008770"/>
    </source>
</evidence>
<dbReference type="CDD" id="cd01627">
    <property type="entry name" value="HAD_TPP"/>
    <property type="match status" value="1"/>
</dbReference>
<organism evidence="5 6">
    <name type="scientific">Hydrocarboniphaga effusa AP103</name>
    <dbReference type="NCBI Taxonomy" id="1172194"/>
    <lineage>
        <taxon>Bacteria</taxon>
        <taxon>Pseudomonadati</taxon>
        <taxon>Pseudomonadota</taxon>
        <taxon>Gammaproteobacteria</taxon>
        <taxon>Nevskiales</taxon>
        <taxon>Nevskiaceae</taxon>
        <taxon>Hydrocarboniphaga</taxon>
    </lineage>
</organism>
<dbReference type="InterPro" id="IPR003337">
    <property type="entry name" value="Trehalose_PPase"/>
</dbReference>
<dbReference type="GO" id="GO:0005992">
    <property type="term" value="P:trehalose biosynthetic process"/>
    <property type="evidence" value="ECO:0007669"/>
    <property type="project" value="UniProtKB-UniPathway"/>
</dbReference>
<evidence type="ECO:0000313" key="5">
    <source>
        <dbReference type="EMBL" id="EIT68347.1"/>
    </source>
</evidence>
<dbReference type="GO" id="GO:0004805">
    <property type="term" value="F:trehalose-phosphatase activity"/>
    <property type="evidence" value="ECO:0007669"/>
    <property type="project" value="UniProtKB-EC"/>
</dbReference>
<dbReference type="Proteomes" id="UP000003704">
    <property type="component" value="Unassembled WGS sequence"/>
</dbReference>
<dbReference type="PANTHER" id="PTHR43768:SF3">
    <property type="entry name" value="TREHALOSE 6-PHOSPHATE PHOSPHATASE"/>
    <property type="match status" value="1"/>
</dbReference>
<gene>
    <name evidence="5" type="ORF">WQQ_35420</name>
</gene>